<comment type="caution">
    <text evidence="2">The sequence shown here is derived from an EMBL/GenBank/DDBJ whole genome shotgun (WGS) entry which is preliminary data.</text>
</comment>
<evidence type="ECO:0000313" key="3">
    <source>
        <dbReference type="Proteomes" id="UP000044098"/>
    </source>
</evidence>
<name>A0AAD2KLT3_ACHAE</name>
<accession>A0AAD2KLT3</accession>
<sequence length="268" mass="30516">MLPSLERSYPRGNYSVPRIHLLEVRQRTAPDQGLAWILVEIEEKRSDIEGVTHDAALRLKCQPVSPTYPHPYKSFEFTAGYWKMFNIVKLTGLDIGGGAVFVDPDELCGHRIGTYLMDFIVHWARQWPEATVEPIKLQADQGKGEAGQRRNRFYEQFGLRFDYTSSEKLAGKSVPMPAGELVQSRAWEQNITVHELPSVLERQFAEAKEATEELRYLKKHSGELGAELQSAYLKPLRWALRHGRGSLFIVGILALIAAIASRQFINYF</sequence>
<evidence type="ECO:0000256" key="1">
    <source>
        <dbReference type="SAM" id="Phobius"/>
    </source>
</evidence>
<protein>
    <submittedName>
        <fullName evidence="2">Uncharacterized protein</fullName>
    </submittedName>
</protein>
<keyword evidence="1" id="KW-0812">Transmembrane</keyword>
<dbReference type="EMBL" id="CYTK01000012">
    <property type="protein sequence ID" value="CUJ70173.1"/>
    <property type="molecule type" value="Genomic_DNA"/>
</dbReference>
<proteinExistence type="predicted"/>
<feature type="transmembrane region" description="Helical" evidence="1">
    <location>
        <begin position="247"/>
        <end position="265"/>
    </location>
</feature>
<organism evidence="2 3">
    <name type="scientific">Achromobacter aegrifaciens</name>
    <dbReference type="NCBI Taxonomy" id="1287736"/>
    <lineage>
        <taxon>Bacteria</taxon>
        <taxon>Pseudomonadati</taxon>
        <taxon>Pseudomonadota</taxon>
        <taxon>Betaproteobacteria</taxon>
        <taxon>Burkholderiales</taxon>
        <taxon>Alcaligenaceae</taxon>
        <taxon>Achromobacter</taxon>
    </lineage>
</organism>
<dbReference type="Proteomes" id="UP000044098">
    <property type="component" value="Unassembled WGS sequence"/>
</dbReference>
<keyword evidence="1" id="KW-0472">Membrane</keyword>
<dbReference type="AlphaFoldDB" id="A0AAD2KLT3"/>
<gene>
    <name evidence="2" type="ORF">ERS370000_05361</name>
</gene>
<evidence type="ECO:0000313" key="2">
    <source>
        <dbReference type="EMBL" id="CUJ70173.1"/>
    </source>
</evidence>
<dbReference type="RefSeq" id="WP_054457964.1">
    <property type="nucleotide sequence ID" value="NZ_CYTK01000012.1"/>
</dbReference>
<keyword evidence="1" id="KW-1133">Transmembrane helix</keyword>
<reference evidence="2 3" key="1">
    <citation type="submission" date="2015-09" db="EMBL/GenBank/DDBJ databases">
        <authorList>
            <consortium name="Pathogen Informatics"/>
        </authorList>
    </citation>
    <scope>NUCLEOTIDE SEQUENCE [LARGE SCALE GENOMIC DNA]</scope>
    <source>
        <strain evidence="2 3">2789STDY5608625</strain>
    </source>
</reference>